<name>A0A017T245_9BACT</name>
<dbReference type="Gene3D" id="3.40.50.300">
    <property type="entry name" value="P-loop containing nucleotide triphosphate hydrolases"/>
    <property type="match status" value="1"/>
</dbReference>
<dbReference type="AlphaFoldDB" id="A0A017T245"/>
<evidence type="ECO:0000313" key="1">
    <source>
        <dbReference type="EMBL" id="EYF03344.1"/>
    </source>
</evidence>
<organism evidence="1 2">
    <name type="scientific">Chondromyces apiculatus DSM 436</name>
    <dbReference type="NCBI Taxonomy" id="1192034"/>
    <lineage>
        <taxon>Bacteria</taxon>
        <taxon>Pseudomonadati</taxon>
        <taxon>Myxococcota</taxon>
        <taxon>Polyangia</taxon>
        <taxon>Polyangiales</taxon>
        <taxon>Polyangiaceae</taxon>
        <taxon>Chondromyces</taxon>
    </lineage>
</organism>
<comment type="caution">
    <text evidence="1">The sequence shown here is derived from an EMBL/GenBank/DDBJ whole genome shotgun (WGS) entry which is preliminary data.</text>
</comment>
<keyword evidence="2" id="KW-1185">Reference proteome</keyword>
<dbReference type="Pfam" id="PF01745">
    <property type="entry name" value="IPT"/>
    <property type="match status" value="1"/>
</dbReference>
<dbReference type="STRING" id="1192034.CAP_5676"/>
<gene>
    <name evidence="1" type="ORF">CAP_5676</name>
</gene>
<protein>
    <submittedName>
        <fullName evidence="1">Isopentenyl transferase</fullName>
    </submittedName>
</protein>
<reference evidence="1 2" key="1">
    <citation type="submission" date="2013-05" db="EMBL/GenBank/DDBJ databases">
        <title>Genome assembly of Chondromyces apiculatus DSM 436.</title>
        <authorList>
            <person name="Sharma G."/>
            <person name="Khatri I."/>
            <person name="Kaur C."/>
            <person name="Mayilraj S."/>
            <person name="Subramanian S."/>
        </authorList>
    </citation>
    <scope>NUCLEOTIDE SEQUENCE [LARGE SCALE GENOMIC DNA]</scope>
    <source>
        <strain evidence="1 2">DSM 436</strain>
    </source>
</reference>
<dbReference type="GO" id="GO:0016740">
    <property type="term" value="F:transferase activity"/>
    <property type="evidence" value="ECO:0007669"/>
    <property type="project" value="UniProtKB-KW"/>
</dbReference>
<proteinExistence type="predicted"/>
<dbReference type="InterPro" id="IPR027417">
    <property type="entry name" value="P-loop_NTPase"/>
</dbReference>
<dbReference type="Gene3D" id="1.10.287.890">
    <property type="entry name" value="Crystal structure of tRNA isopentenylpyrophosphate transferase (bh2366) domain"/>
    <property type="match status" value="1"/>
</dbReference>
<accession>A0A017T245</accession>
<sequence>MGATGTGKTARATELARQTGAPVVVLDRFQVFEDLGTGTGRPLPHEIAGTTRLYLARRYMMDGEFSAEQATLAFLRTVGALVEDHDLILLEGGSVALYEMLMEEELLGASGVTVERTRWASVPSYEYTLRRRAQAMLKPGGGRRSMIEEVARGWDDPRMRAFLATITGYDAIIAHCEQSGMEPAELSGAPLDAMLVEEVVLSHLRYAARQNAALNRLFGDASFGAEGSSCTA</sequence>
<keyword evidence="1" id="KW-0808">Transferase</keyword>
<dbReference type="Proteomes" id="UP000019678">
    <property type="component" value="Unassembled WGS sequence"/>
</dbReference>
<dbReference type="eggNOG" id="COG0324">
    <property type="taxonomic scope" value="Bacteria"/>
</dbReference>
<dbReference type="SUPFAM" id="SSF52540">
    <property type="entry name" value="P-loop containing nucleoside triphosphate hydrolases"/>
    <property type="match status" value="1"/>
</dbReference>
<dbReference type="EMBL" id="ASRX01000048">
    <property type="protein sequence ID" value="EYF03344.1"/>
    <property type="molecule type" value="Genomic_DNA"/>
</dbReference>
<evidence type="ECO:0000313" key="2">
    <source>
        <dbReference type="Proteomes" id="UP000019678"/>
    </source>
</evidence>